<gene>
    <name evidence="2" type="ORF">ACFQO1_04770</name>
</gene>
<accession>A0ABW2MQI8</accession>
<dbReference type="RefSeq" id="WP_380216837.1">
    <property type="nucleotide sequence ID" value="NZ_JBHTBN010000002.1"/>
</dbReference>
<comment type="caution">
    <text evidence="2">The sequence shown here is derived from an EMBL/GenBank/DDBJ whole genome shotgun (WGS) entry which is preliminary data.</text>
</comment>
<feature type="chain" id="PRO_5045732436" evidence="1">
    <location>
        <begin position="20"/>
        <end position="592"/>
    </location>
</feature>
<feature type="signal peptide" evidence="1">
    <location>
        <begin position="1"/>
        <end position="19"/>
    </location>
</feature>
<sequence>MRVVLFLFFGIFYTFCNSAAQEKQLVPIDYNVVTNIPKDDLINAVSSVLYNLRGIENKTWCDGEKCKVNKIYNKISILNNKSEPILYAKGSLRVASGEIAYTFDGNTAIYYKDTNQLFGNVTYTDKGFINFKDHAVTLFHKNGNILLETIPEGTNQAYERGYDEDGQLIYSILRDYSENELEYKPAYYDVVNHGTILFKERRPKILASSKKLHFINHKENGVYMGNRYFGTYTTASAIDITGFLLTTIESLGNGSVVFVSNNEENGSGYFTIYFNGQLDERYKTLETSLDITTFVENLIETTAVTDTYKDWRGYTYSMPVYKIKTNNLEAHVGYGIDYFTKQIQKNINEYQLKIGFYKNGKLNGLGYKVKLTQAVDGIWSYQDVAYEYGFFEEDVLIQGETYKKEGKMNEKNWTARDSRFKYTSRDSIKGTYSKKGIALSELNLKKDTLVYMPSVNGILKLDSIDITNKKLFVREFYNRNTLDKTALGLVELSLNEQLFLMETEDSGVIVGFCYACNGAGTLKNEFVKTFAKPGLRGNVRNGLVGYFDPSTNSYYYLEKKKVIEYIECKVCKGERISKATVAKHYMLYPIVN</sequence>
<name>A0ABW2MQI8_9FLAO</name>
<keyword evidence="1" id="KW-0732">Signal</keyword>
<keyword evidence="3" id="KW-1185">Reference proteome</keyword>
<reference evidence="3" key="1">
    <citation type="journal article" date="2019" name="Int. J. Syst. Evol. Microbiol.">
        <title>The Global Catalogue of Microorganisms (GCM) 10K type strain sequencing project: providing services to taxonomists for standard genome sequencing and annotation.</title>
        <authorList>
            <consortium name="The Broad Institute Genomics Platform"/>
            <consortium name="The Broad Institute Genome Sequencing Center for Infectious Disease"/>
            <person name="Wu L."/>
            <person name="Ma J."/>
        </authorList>
    </citation>
    <scope>NUCLEOTIDE SEQUENCE [LARGE SCALE GENOMIC DNA]</scope>
    <source>
        <strain evidence="3">CGMCC 1.16306</strain>
    </source>
</reference>
<evidence type="ECO:0000313" key="3">
    <source>
        <dbReference type="Proteomes" id="UP001596415"/>
    </source>
</evidence>
<evidence type="ECO:0000313" key="2">
    <source>
        <dbReference type="EMBL" id="MFC7356988.1"/>
    </source>
</evidence>
<dbReference type="EMBL" id="JBHTBN010000002">
    <property type="protein sequence ID" value="MFC7356988.1"/>
    <property type="molecule type" value="Genomic_DNA"/>
</dbReference>
<organism evidence="2 3">
    <name type="scientific">Jejudonia soesokkakensis</name>
    <dbReference type="NCBI Taxonomy" id="1323432"/>
    <lineage>
        <taxon>Bacteria</taxon>
        <taxon>Pseudomonadati</taxon>
        <taxon>Bacteroidota</taxon>
        <taxon>Flavobacteriia</taxon>
        <taxon>Flavobacteriales</taxon>
        <taxon>Flavobacteriaceae</taxon>
        <taxon>Jejudonia</taxon>
    </lineage>
</organism>
<proteinExistence type="predicted"/>
<protein>
    <submittedName>
        <fullName evidence="2">Uncharacterized protein</fullName>
    </submittedName>
</protein>
<evidence type="ECO:0000256" key="1">
    <source>
        <dbReference type="SAM" id="SignalP"/>
    </source>
</evidence>
<dbReference type="Proteomes" id="UP001596415">
    <property type="component" value="Unassembled WGS sequence"/>
</dbReference>